<evidence type="ECO:0000259" key="9">
    <source>
        <dbReference type="PROSITE" id="PS50178"/>
    </source>
</evidence>
<keyword evidence="12" id="KW-1185">Reference proteome</keyword>
<evidence type="ECO:0000313" key="11">
    <source>
        <dbReference type="EMBL" id="GMI87371.1"/>
    </source>
</evidence>
<feature type="region of interest" description="Disordered" evidence="8">
    <location>
        <begin position="141"/>
        <end position="165"/>
    </location>
</feature>
<proteinExistence type="predicted"/>
<dbReference type="CDD" id="cd13365">
    <property type="entry name" value="PH_PLC_plant-like"/>
    <property type="match status" value="1"/>
</dbReference>
<dbReference type="Proteomes" id="UP001165190">
    <property type="component" value="Unassembled WGS sequence"/>
</dbReference>
<dbReference type="InterPro" id="IPR017455">
    <property type="entry name" value="Znf_FYVE-rel"/>
</dbReference>
<dbReference type="PROSITE" id="PS50178">
    <property type="entry name" value="ZF_FYVE"/>
    <property type="match status" value="1"/>
</dbReference>
<dbReference type="InterPro" id="IPR000408">
    <property type="entry name" value="Reg_chr_condens"/>
</dbReference>
<evidence type="ECO:0000256" key="3">
    <source>
        <dbReference type="ARBA" id="ARBA00022771"/>
    </source>
</evidence>
<evidence type="ECO:0000256" key="2">
    <source>
        <dbReference type="ARBA" id="ARBA00022737"/>
    </source>
</evidence>
<dbReference type="SUPFAM" id="SSF50729">
    <property type="entry name" value="PH domain-like"/>
    <property type="match status" value="1"/>
</dbReference>
<protein>
    <submittedName>
        <fullName evidence="11">Uncharacterized protein</fullName>
    </submittedName>
</protein>
<dbReference type="Gene3D" id="2.30.29.30">
    <property type="entry name" value="Pleckstrin-homology domain (PH domain)/Phosphotyrosine-binding domain (PTB)"/>
    <property type="match status" value="1"/>
</dbReference>
<evidence type="ECO:0000256" key="4">
    <source>
        <dbReference type="ARBA" id="ARBA00022833"/>
    </source>
</evidence>
<feature type="repeat" description="RCC1" evidence="6">
    <location>
        <begin position="417"/>
        <end position="468"/>
    </location>
</feature>
<dbReference type="CDD" id="cd00065">
    <property type="entry name" value="FYVE_like_SF"/>
    <property type="match status" value="1"/>
</dbReference>
<dbReference type="SUPFAM" id="SSF50985">
    <property type="entry name" value="RCC1/BLIP-II"/>
    <property type="match status" value="1"/>
</dbReference>
<dbReference type="PANTHER" id="PTHR22870">
    <property type="entry name" value="REGULATOR OF CHROMOSOME CONDENSATION"/>
    <property type="match status" value="1"/>
</dbReference>
<dbReference type="FunFam" id="2.130.10.30:FF:000028">
    <property type="entry name" value="PH, RCC1 and FYVE domains-containing protein 1"/>
    <property type="match status" value="1"/>
</dbReference>
<reference evidence="11" key="1">
    <citation type="submission" date="2023-05" db="EMBL/GenBank/DDBJ databases">
        <title>Genome and transcriptome analyses reveal genes involved in the formation of fine ridges on petal epidermal cells in Hibiscus trionum.</title>
        <authorList>
            <person name="Koshimizu S."/>
            <person name="Masuda S."/>
            <person name="Ishii T."/>
            <person name="Shirasu K."/>
            <person name="Hoshino A."/>
            <person name="Arita M."/>
        </authorList>
    </citation>
    <scope>NUCLEOTIDE SEQUENCE</scope>
    <source>
        <strain evidence="11">Hamamatsu line</strain>
    </source>
</reference>
<dbReference type="InterPro" id="IPR000306">
    <property type="entry name" value="Znf_FYVE"/>
</dbReference>
<accession>A0A9W7I2H5</accession>
<dbReference type="SUPFAM" id="SSF57903">
    <property type="entry name" value="FYVE/PHD zinc finger"/>
    <property type="match status" value="1"/>
</dbReference>
<feature type="repeat" description="RCC1" evidence="6">
    <location>
        <begin position="588"/>
        <end position="639"/>
    </location>
</feature>
<evidence type="ECO:0000256" key="5">
    <source>
        <dbReference type="PROSITE-ProRule" id="PRU00091"/>
    </source>
</evidence>
<dbReference type="GO" id="GO:0008270">
    <property type="term" value="F:zinc ion binding"/>
    <property type="evidence" value="ECO:0007669"/>
    <property type="project" value="UniProtKB-KW"/>
</dbReference>
<dbReference type="Gene3D" id="3.30.40.10">
    <property type="entry name" value="Zinc/RING finger domain, C3HC4 (zinc finger)"/>
    <property type="match status" value="1"/>
</dbReference>
<feature type="domain" description="FYVE-type" evidence="9">
    <location>
        <begin position="644"/>
        <end position="706"/>
    </location>
</feature>
<keyword evidence="3 5" id="KW-0863">Zinc-finger</keyword>
<feature type="repeat" description="RCC1" evidence="6">
    <location>
        <begin position="363"/>
        <end position="416"/>
    </location>
</feature>
<feature type="coiled-coil region" evidence="7">
    <location>
        <begin position="848"/>
        <end position="910"/>
    </location>
</feature>
<dbReference type="Gene3D" id="2.130.10.30">
    <property type="entry name" value="Regulator of chromosome condensation 1/beta-lactamase-inhibitor protein II"/>
    <property type="match status" value="3"/>
</dbReference>
<dbReference type="PANTHER" id="PTHR22870:SF358">
    <property type="entry name" value="REGULATOR OF CHROMOSOME CONDENSATION (RCC1) FAMILY WITH FYVE ZINC FINGER DOMAIN-CONTAINING PROTEIN"/>
    <property type="match status" value="1"/>
</dbReference>
<dbReference type="InterPro" id="IPR013083">
    <property type="entry name" value="Znf_RING/FYVE/PHD"/>
</dbReference>
<feature type="repeat" description="RCC1" evidence="6">
    <location>
        <begin position="484"/>
        <end position="535"/>
    </location>
</feature>
<dbReference type="PROSITE" id="PS00626">
    <property type="entry name" value="RCC1_2"/>
    <property type="match status" value="2"/>
</dbReference>
<dbReference type="InterPro" id="IPR009091">
    <property type="entry name" value="RCC1/BLIP-II"/>
</dbReference>
<dbReference type="InterPro" id="IPR058923">
    <property type="entry name" value="RCC1-like_dom"/>
</dbReference>
<feature type="region of interest" description="Disordered" evidence="8">
    <location>
        <begin position="802"/>
        <end position="838"/>
    </location>
</feature>
<keyword evidence="7" id="KW-0175">Coiled coil</keyword>
<feature type="repeat" description="RCC1" evidence="6">
    <location>
        <begin position="249"/>
        <end position="310"/>
    </location>
</feature>
<dbReference type="AlphaFoldDB" id="A0A9W7I2H5"/>
<dbReference type="InterPro" id="IPR013591">
    <property type="entry name" value="Brevis_radix_dom"/>
</dbReference>
<dbReference type="Pfam" id="PF25390">
    <property type="entry name" value="WD40_RLD"/>
    <property type="match status" value="1"/>
</dbReference>
<name>A0A9W7I2H5_HIBTR</name>
<dbReference type="InterPro" id="IPR011993">
    <property type="entry name" value="PH-like_dom_sf"/>
</dbReference>
<comment type="caution">
    <text evidence="11">The sequence shown here is derived from an EMBL/GenBank/DDBJ whole genome shotgun (WGS) entry which is preliminary data.</text>
</comment>
<feature type="compositionally biased region" description="Polar residues" evidence="8">
    <location>
        <begin position="815"/>
        <end position="838"/>
    </location>
</feature>
<evidence type="ECO:0000256" key="1">
    <source>
        <dbReference type="ARBA" id="ARBA00022723"/>
    </source>
</evidence>
<evidence type="ECO:0000259" key="10">
    <source>
        <dbReference type="PROSITE" id="PS51514"/>
    </source>
</evidence>
<dbReference type="OrthoDB" id="5981550at2759"/>
<organism evidence="11 12">
    <name type="scientific">Hibiscus trionum</name>
    <name type="common">Flower of an hour</name>
    <dbReference type="NCBI Taxonomy" id="183268"/>
    <lineage>
        <taxon>Eukaryota</taxon>
        <taxon>Viridiplantae</taxon>
        <taxon>Streptophyta</taxon>
        <taxon>Embryophyta</taxon>
        <taxon>Tracheophyta</taxon>
        <taxon>Spermatophyta</taxon>
        <taxon>Magnoliopsida</taxon>
        <taxon>eudicotyledons</taxon>
        <taxon>Gunneridae</taxon>
        <taxon>Pentapetalae</taxon>
        <taxon>rosids</taxon>
        <taxon>malvids</taxon>
        <taxon>Malvales</taxon>
        <taxon>Malvaceae</taxon>
        <taxon>Malvoideae</taxon>
        <taxon>Hibiscus</taxon>
    </lineage>
</organism>
<keyword evidence="4" id="KW-0862">Zinc</keyword>
<feature type="domain" description="BRX" evidence="10">
    <location>
        <begin position="964"/>
        <end position="1019"/>
    </location>
</feature>
<dbReference type="InterPro" id="IPR051210">
    <property type="entry name" value="Ub_ligase/GEF_domain"/>
</dbReference>
<evidence type="ECO:0000313" key="12">
    <source>
        <dbReference type="Proteomes" id="UP001165190"/>
    </source>
</evidence>
<sequence>MVEPRMADLQRNGVVERDINQAITALKKGTYLLKYGRRGKPKFCPFKLSNDESKLIWYSRKAERHVKLSQVSRIIPGQRTAVFQRFPRPEKEYQSFSLICSDRSLDLICKDKEEADVWFVGLKALISNGIYRKWRVEAGSDTTSIDSPESHSKKSSPHSHLDRGDAQEIEAPCESHNRLGKTVADIVAHASLIKAANQPNLVDVGLIGASCVENVNNRSAGADAIRVGLSSVASSSRHDSCHEDIDPLVDIFIWGQGVGEGILGGGRNKVDSLFNTKIDALLPKALESTKVLDVHNIAFGSRHAVIVTKQGEIFSWGEESGGRLGHGVEADFPHPKLIDSLSGMYFESVACGEYHTCAVTVSGDLYTWGDGAHNSGLLGHVSDVSHWIPRMVSDMDNIHVSYVSCGPWHTALVTSGGQLFTFGDGSFGALGHGDRSSTAIPLKVETLSGLRTIMVACGAWHTAAVVEVMNESFNNACPDSSSSTKLFTWGAGDKGELGHGDKEPRLFPQSVGALFDDNISRVACGQNITVALTSTGQVYTMGSSAYGQLGIPTSDGKVPTRVKGKLAYSFVEEIACGSHHVAIITAKKEIYTWGRGTNGQLGHGDTNDRATPTLVDFLKHKQVRNVVCGSNFTAVISLHKWESSVDQSICSGCRNPFSFIRQRHNCYNCGLVFCKACTMRKSMKASRAPTMNKPYRVCDDCFAKLKKCAEPVSSPLPPKVRNGFFPCKLDNHTDKEVLAPRSHIQLSRLPTVCSSYQVENRPCKSELKLGLHTRPLFPAQNGNFHLGGFNTSKLSLYPVGDSKKNSPASVYRMTSRATSPASGKSSTRSSTVTTADSEQLNGSINQEIITLRAQVEDLTCKSRHLEAELVKTSRQLKEVTAIAENEAEKYKSAEEVIKSLTAQLEQAVDMLPLGQNGLHNASLTLKHIEHNKHATNMMSAPNEVNCNADKLSTSHGTKRQTKRSEALIQDEPGVYITLLPLSNGSNALKCVRFSRKHFTEENAEKWWAANGAKLCERHNILHSH</sequence>
<dbReference type="PROSITE" id="PS51514">
    <property type="entry name" value="BRX"/>
    <property type="match status" value="1"/>
</dbReference>
<dbReference type="SMART" id="SM00064">
    <property type="entry name" value="FYVE"/>
    <property type="match status" value="1"/>
</dbReference>
<keyword evidence="1" id="KW-0479">Metal-binding</keyword>
<dbReference type="PROSITE" id="PS50012">
    <property type="entry name" value="RCC1_3"/>
    <property type="match status" value="7"/>
</dbReference>
<dbReference type="InterPro" id="IPR011011">
    <property type="entry name" value="Znf_FYVE_PHD"/>
</dbReference>
<dbReference type="PRINTS" id="PR00633">
    <property type="entry name" value="RCCNDNSATION"/>
</dbReference>
<feature type="repeat" description="RCC1" evidence="6">
    <location>
        <begin position="311"/>
        <end position="362"/>
    </location>
</feature>
<feature type="repeat" description="RCC1" evidence="6">
    <location>
        <begin position="536"/>
        <end position="587"/>
    </location>
</feature>
<gene>
    <name evidence="11" type="ORF">HRI_002406500</name>
</gene>
<evidence type="ECO:0000256" key="8">
    <source>
        <dbReference type="SAM" id="MobiDB-lite"/>
    </source>
</evidence>
<dbReference type="Pfam" id="PF08381">
    <property type="entry name" value="BRX"/>
    <property type="match status" value="1"/>
</dbReference>
<keyword evidence="2" id="KW-0677">Repeat</keyword>
<evidence type="ECO:0000256" key="7">
    <source>
        <dbReference type="SAM" id="Coils"/>
    </source>
</evidence>
<evidence type="ECO:0000256" key="6">
    <source>
        <dbReference type="PROSITE-ProRule" id="PRU00235"/>
    </source>
</evidence>
<dbReference type="EMBL" id="BSYR01000022">
    <property type="protein sequence ID" value="GMI87371.1"/>
    <property type="molecule type" value="Genomic_DNA"/>
</dbReference>
<dbReference type="Pfam" id="PF01363">
    <property type="entry name" value="FYVE"/>
    <property type="match status" value="1"/>
</dbReference>